<dbReference type="Gene3D" id="1.20.1260.30">
    <property type="match status" value="1"/>
</dbReference>
<keyword evidence="6" id="KW-0680">Restriction system</keyword>
<evidence type="ECO:0000313" key="9">
    <source>
        <dbReference type="EMBL" id="GCE63599.1"/>
    </source>
</evidence>
<evidence type="ECO:0000256" key="4">
    <source>
        <dbReference type="ARBA" id="ARBA00022679"/>
    </source>
</evidence>
<sequence length="420" mass="49787">MSFEKEKNRLYKPLINKASERFLFLILYKFMSEESINYIDENLKEKGFYIYPEDRFRNVLQRYEKNSDGLSIYLKEVVRKIENHAIDKYKELFRNFNLFDFKNKDQELKLNEKIIKDMQDLNSNYEAKFNFAEAYEYLVAYYSHFEQIPYCPEVSELSSRLALLKNSEIQTVCDPLCDFGSTLLEFQKIWKQFNPNRELKMFGRTSSPSAYKHCLGNMLLNKINHDNLSIDLGILNPIEKTKFDVIVANLYRSLRKEDEISFFKYCMNNLSEDGVAVITYLRDISLEARKYLVKNNYVECVMQFVYWPNQLSGGVRDLIILRKNKKSNQTLFINAKSSGEYIKNEMLMDLRSAHKISLQKKLVLTEKIINRLIEIYTQNKNISGVAKLVDNSKIIRKNYRLSVLHYVSIAYSYPCWYSNL</sequence>
<feature type="domain" description="DNA methylase adenine-specific" evidence="8">
    <location>
        <begin position="130"/>
        <end position="251"/>
    </location>
</feature>
<gene>
    <name evidence="9" type="ORF">MHSWG343_05960</name>
</gene>
<reference evidence="9 10" key="1">
    <citation type="submission" date="2019-01" db="EMBL/GenBank/DDBJ databases">
        <title>Draft genome sequences of Candidatus Mycoplasma haemohominis SWG34-3 identified from a patient with pyrexia, anemia and liver dysfunction.</title>
        <authorList>
            <person name="Sekizuka T."/>
            <person name="Hattori N."/>
            <person name="Katano H."/>
            <person name="Takuma T."/>
            <person name="Ito T."/>
            <person name="Arai N."/>
            <person name="Yanai R."/>
            <person name="Ishii S."/>
            <person name="Miura Y."/>
            <person name="Tokunaga T."/>
            <person name="Watanabe H."/>
            <person name="Nomura N."/>
            <person name="Eguchi J."/>
            <person name="Arai T."/>
            <person name="Hasegawa H."/>
            <person name="Nakamaki T."/>
            <person name="Wakita T."/>
            <person name="Niki Y."/>
            <person name="Kuroda M."/>
        </authorList>
    </citation>
    <scope>NUCLEOTIDE SEQUENCE [LARGE SCALE GENOMIC DNA]</scope>
    <source>
        <strain evidence="9">SWG34-3</strain>
    </source>
</reference>
<dbReference type="PANTHER" id="PTHR42933:SF1">
    <property type="entry name" value="SITE-SPECIFIC DNA-METHYLTRANSFERASE (ADENINE-SPECIFIC)"/>
    <property type="match status" value="1"/>
</dbReference>
<dbReference type="Proteomes" id="UP000324831">
    <property type="component" value="Unassembled WGS sequence"/>
</dbReference>
<feature type="domain" description="DNA methylase adenine-specific" evidence="8">
    <location>
        <begin position="259"/>
        <end position="408"/>
    </location>
</feature>
<evidence type="ECO:0000256" key="3">
    <source>
        <dbReference type="ARBA" id="ARBA00022603"/>
    </source>
</evidence>
<dbReference type="GO" id="GO:0032259">
    <property type="term" value="P:methylation"/>
    <property type="evidence" value="ECO:0007669"/>
    <property type="project" value="UniProtKB-KW"/>
</dbReference>
<evidence type="ECO:0000256" key="2">
    <source>
        <dbReference type="ARBA" id="ARBA00011900"/>
    </source>
</evidence>
<keyword evidence="3 9" id="KW-0489">Methyltransferase</keyword>
<comment type="similarity">
    <text evidence="1">Belongs to the N(4)/N(6)-methyltransferase family.</text>
</comment>
<keyword evidence="5" id="KW-0949">S-adenosyl-L-methionine</keyword>
<dbReference type="InterPro" id="IPR003356">
    <property type="entry name" value="DNA_methylase_A-5"/>
</dbReference>
<dbReference type="InterPro" id="IPR051537">
    <property type="entry name" value="DNA_Adenine_Mtase"/>
</dbReference>
<dbReference type="GO" id="GO:0009307">
    <property type="term" value="P:DNA restriction-modification system"/>
    <property type="evidence" value="ECO:0007669"/>
    <property type="project" value="UniProtKB-KW"/>
</dbReference>
<evidence type="ECO:0000256" key="5">
    <source>
        <dbReference type="ARBA" id="ARBA00022691"/>
    </source>
</evidence>
<dbReference type="GO" id="GO:0008170">
    <property type="term" value="F:N-methyltransferase activity"/>
    <property type="evidence" value="ECO:0007669"/>
    <property type="project" value="InterPro"/>
</dbReference>
<protein>
    <recommendedName>
        <fullName evidence="2">site-specific DNA-methyltransferase (adenine-specific)</fullName>
        <ecNumber evidence="2">2.1.1.72</ecNumber>
    </recommendedName>
</protein>
<evidence type="ECO:0000313" key="10">
    <source>
        <dbReference type="Proteomes" id="UP000324831"/>
    </source>
</evidence>
<dbReference type="EC" id="2.1.1.72" evidence="2"/>
<keyword evidence="4" id="KW-0808">Transferase</keyword>
<accession>A0A478FSZ6</accession>
<dbReference type="PANTHER" id="PTHR42933">
    <property type="entry name" value="SLR6095 PROTEIN"/>
    <property type="match status" value="1"/>
</dbReference>
<dbReference type="EMBL" id="BIMN01000002">
    <property type="protein sequence ID" value="GCE63599.1"/>
    <property type="molecule type" value="Genomic_DNA"/>
</dbReference>
<organism evidence="9 10">
    <name type="scientific">Candidatus Mycoplasma haematohominis</name>
    <dbReference type="NCBI Taxonomy" id="1494318"/>
    <lineage>
        <taxon>Bacteria</taxon>
        <taxon>Bacillati</taxon>
        <taxon>Mycoplasmatota</taxon>
        <taxon>Mollicutes</taxon>
        <taxon>Mycoplasmataceae</taxon>
        <taxon>Mycoplasma</taxon>
    </lineage>
</organism>
<dbReference type="InterPro" id="IPR038333">
    <property type="entry name" value="T1MK-like_N_sf"/>
</dbReference>
<proteinExistence type="inferred from homology"/>
<evidence type="ECO:0000259" key="8">
    <source>
        <dbReference type="Pfam" id="PF02384"/>
    </source>
</evidence>
<evidence type="ECO:0000256" key="6">
    <source>
        <dbReference type="ARBA" id="ARBA00022747"/>
    </source>
</evidence>
<dbReference type="Gene3D" id="3.40.50.150">
    <property type="entry name" value="Vaccinia Virus protein VP39"/>
    <property type="match status" value="1"/>
</dbReference>
<dbReference type="SUPFAM" id="SSF53335">
    <property type="entry name" value="S-adenosyl-L-methionine-dependent methyltransferases"/>
    <property type="match status" value="1"/>
</dbReference>
<comment type="catalytic activity">
    <reaction evidence="7">
        <text>a 2'-deoxyadenosine in DNA + S-adenosyl-L-methionine = an N(6)-methyl-2'-deoxyadenosine in DNA + S-adenosyl-L-homocysteine + H(+)</text>
        <dbReference type="Rhea" id="RHEA:15197"/>
        <dbReference type="Rhea" id="RHEA-COMP:12418"/>
        <dbReference type="Rhea" id="RHEA-COMP:12419"/>
        <dbReference type="ChEBI" id="CHEBI:15378"/>
        <dbReference type="ChEBI" id="CHEBI:57856"/>
        <dbReference type="ChEBI" id="CHEBI:59789"/>
        <dbReference type="ChEBI" id="CHEBI:90615"/>
        <dbReference type="ChEBI" id="CHEBI:90616"/>
        <dbReference type="EC" id="2.1.1.72"/>
    </reaction>
</comment>
<evidence type="ECO:0000256" key="7">
    <source>
        <dbReference type="ARBA" id="ARBA00047942"/>
    </source>
</evidence>
<name>A0A478FSZ6_9MOLU</name>
<comment type="caution">
    <text evidence="9">The sequence shown here is derived from an EMBL/GenBank/DDBJ whole genome shotgun (WGS) entry which is preliminary data.</text>
</comment>
<evidence type="ECO:0000256" key="1">
    <source>
        <dbReference type="ARBA" id="ARBA00006594"/>
    </source>
</evidence>
<dbReference type="AlphaFoldDB" id="A0A478FSZ6"/>
<dbReference type="Pfam" id="PF02384">
    <property type="entry name" value="N6_Mtase"/>
    <property type="match status" value="2"/>
</dbReference>
<dbReference type="GO" id="GO:0003677">
    <property type="term" value="F:DNA binding"/>
    <property type="evidence" value="ECO:0007669"/>
    <property type="project" value="InterPro"/>
</dbReference>
<dbReference type="GO" id="GO:0009007">
    <property type="term" value="F:site-specific DNA-methyltransferase (adenine-specific) activity"/>
    <property type="evidence" value="ECO:0007669"/>
    <property type="project" value="UniProtKB-EC"/>
</dbReference>
<dbReference type="InterPro" id="IPR029063">
    <property type="entry name" value="SAM-dependent_MTases_sf"/>
</dbReference>